<reference evidence="2" key="1">
    <citation type="submission" date="2023-03" db="UniProtKB">
        <authorList>
            <consortium name="EnsemblPlants"/>
        </authorList>
    </citation>
    <scope>IDENTIFICATION</scope>
</reference>
<organism evidence="2">
    <name type="scientific">Cucumis melo</name>
    <name type="common">Muskmelon</name>
    <dbReference type="NCBI Taxonomy" id="3656"/>
    <lineage>
        <taxon>Eukaryota</taxon>
        <taxon>Viridiplantae</taxon>
        <taxon>Streptophyta</taxon>
        <taxon>Embryophyta</taxon>
        <taxon>Tracheophyta</taxon>
        <taxon>Spermatophyta</taxon>
        <taxon>Magnoliopsida</taxon>
        <taxon>eudicotyledons</taxon>
        <taxon>Gunneridae</taxon>
        <taxon>Pentapetalae</taxon>
        <taxon>rosids</taxon>
        <taxon>fabids</taxon>
        <taxon>Cucurbitales</taxon>
        <taxon>Cucurbitaceae</taxon>
        <taxon>Benincaseae</taxon>
        <taxon>Cucumis</taxon>
    </lineage>
</organism>
<evidence type="ECO:0000256" key="1">
    <source>
        <dbReference type="SAM" id="SignalP"/>
    </source>
</evidence>
<dbReference type="EnsemblPlants" id="MELO3C017051.2.1">
    <property type="protein sequence ID" value="MELO3C017051.2.1"/>
    <property type="gene ID" value="MELO3C017051.2"/>
</dbReference>
<protein>
    <submittedName>
        <fullName evidence="2">Uncharacterized protein</fullName>
    </submittedName>
</protein>
<dbReference type="Gramene" id="MELO3C017051.2.1">
    <property type="protein sequence ID" value="MELO3C017051.2.1"/>
    <property type="gene ID" value="MELO3C017051.2"/>
</dbReference>
<dbReference type="AlphaFoldDB" id="A0A9I9DE91"/>
<keyword evidence="1" id="KW-0732">Signal</keyword>
<feature type="signal peptide" evidence="1">
    <location>
        <begin position="1"/>
        <end position="28"/>
    </location>
</feature>
<name>A0A9I9DE91_CUCME</name>
<accession>A0A9I9DE91</accession>
<sequence>MLVVVAISNLCFVYLIIIDYEMDSETRAYNFLVVVIGACTKRIELVSSFITLPRDHHLDDQPCNGRRPPDHVGLHLQCRISLMLIMWESSLLTCGYGRNIFKNLNKQTVIVSVVLSSIGDNKLSIALNIWCEIKCMELKDEVVQNGNFRGVVYLTLTTPASTPTQP</sequence>
<feature type="chain" id="PRO_5039926379" evidence="1">
    <location>
        <begin position="29"/>
        <end position="166"/>
    </location>
</feature>
<proteinExistence type="predicted"/>
<evidence type="ECO:0000313" key="2">
    <source>
        <dbReference type="EnsemblPlants" id="MELO3C017051.2.1"/>
    </source>
</evidence>